<dbReference type="InterPro" id="IPR027417">
    <property type="entry name" value="P-loop_NTPase"/>
</dbReference>
<evidence type="ECO:0000313" key="7">
    <source>
        <dbReference type="Proteomes" id="UP001345219"/>
    </source>
</evidence>
<reference evidence="6 7" key="1">
    <citation type="journal article" date="2023" name="Hortic Res">
        <title>Pangenome of water caltrop reveals structural variations and asymmetric subgenome divergence after allopolyploidization.</title>
        <authorList>
            <person name="Zhang X."/>
            <person name="Chen Y."/>
            <person name="Wang L."/>
            <person name="Yuan Y."/>
            <person name="Fang M."/>
            <person name="Shi L."/>
            <person name="Lu R."/>
            <person name="Comes H.P."/>
            <person name="Ma Y."/>
            <person name="Chen Y."/>
            <person name="Huang G."/>
            <person name="Zhou Y."/>
            <person name="Zheng Z."/>
            <person name="Qiu Y."/>
        </authorList>
    </citation>
    <scope>NUCLEOTIDE SEQUENCE [LARGE SCALE GENOMIC DNA]</scope>
    <source>
        <tissue evidence="6">Roots</tissue>
    </source>
</reference>
<dbReference type="Pfam" id="PF00270">
    <property type="entry name" value="DEAD"/>
    <property type="match status" value="1"/>
</dbReference>
<evidence type="ECO:0000256" key="2">
    <source>
        <dbReference type="ARBA" id="ARBA00022801"/>
    </source>
</evidence>
<gene>
    <name evidence="6" type="ORF">SAY87_014466</name>
</gene>
<dbReference type="GO" id="GO:0016787">
    <property type="term" value="F:hydrolase activity"/>
    <property type="evidence" value="ECO:0007669"/>
    <property type="project" value="UniProtKB-KW"/>
</dbReference>
<evidence type="ECO:0000256" key="4">
    <source>
        <dbReference type="ARBA" id="ARBA00022840"/>
    </source>
</evidence>
<evidence type="ECO:0000256" key="3">
    <source>
        <dbReference type="ARBA" id="ARBA00022806"/>
    </source>
</evidence>
<dbReference type="EMBL" id="JAXIOK010000019">
    <property type="protein sequence ID" value="KAK4747880.1"/>
    <property type="molecule type" value="Genomic_DNA"/>
</dbReference>
<dbReference type="InterPro" id="IPR011545">
    <property type="entry name" value="DEAD/DEAH_box_helicase_dom"/>
</dbReference>
<dbReference type="AlphaFoldDB" id="A0AAN7JL71"/>
<evidence type="ECO:0000256" key="1">
    <source>
        <dbReference type="ARBA" id="ARBA00022741"/>
    </source>
</evidence>
<keyword evidence="7" id="KW-1185">Reference proteome</keyword>
<dbReference type="GO" id="GO:0003676">
    <property type="term" value="F:nucleic acid binding"/>
    <property type="evidence" value="ECO:0007669"/>
    <property type="project" value="InterPro"/>
</dbReference>
<dbReference type="Proteomes" id="UP001345219">
    <property type="component" value="Chromosome 12"/>
</dbReference>
<evidence type="ECO:0000259" key="5">
    <source>
        <dbReference type="PROSITE" id="PS51192"/>
    </source>
</evidence>
<evidence type="ECO:0000313" key="6">
    <source>
        <dbReference type="EMBL" id="KAK4747880.1"/>
    </source>
</evidence>
<keyword evidence="3" id="KW-0347">Helicase</keyword>
<proteinExistence type="predicted"/>
<keyword evidence="2" id="KW-0378">Hydrolase</keyword>
<dbReference type="InterPro" id="IPR050079">
    <property type="entry name" value="DEAD_box_RNA_helicase"/>
</dbReference>
<dbReference type="GO" id="GO:0003724">
    <property type="term" value="F:RNA helicase activity"/>
    <property type="evidence" value="ECO:0007669"/>
    <property type="project" value="TreeGrafter"/>
</dbReference>
<dbReference type="Gene3D" id="3.40.50.300">
    <property type="entry name" value="P-loop containing nucleotide triphosphate hydrolases"/>
    <property type="match status" value="1"/>
</dbReference>
<dbReference type="PANTHER" id="PTHR47959:SF13">
    <property type="entry name" value="ATP-DEPENDENT RNA HELICASE RHLE"/>
    <property type="match status" value="1"/>
</dbReference>
<organism evidence="6 7">
    <name type="scientific">Trapa incisa</name>
    <dbReference type="NCBI Taxonomy" id="236973"/>
    <lineage>
        <taxon>Eukaryota</taxon>
        <taxon>Viridiplantae</taxon>
        <taxon>Streptophyta</taxon>
        <taxon>Embryophyta</taxon>
        <taxon>Tracheophyta</taxon>
        <taxon>Spermatophyta</taxon>
        <taxon>Magnoliopsida</taxon>
        <taxon>eudicotyledons</taxon>
        <taxon>Gunneridae</taxon>
        <taxon>Pentapetalae</taxon>
        <taxon>rosids</taxon>
        <taxon>malvids</taxon>
        <taxon>Myrtales</taxon>
        <taxon>Lythraceae</taxon>
        <taxon>Trapa</taxon>
    </lineage>
</organism>
<keyword evidence="4" id="KW-0067">ATP-binding</keyword>
<dbReference type="GO" id="GO:0005524">
    <property type="term" value="F:ATP binding"/>
    <property type="evidence" value="ECO:0007669"/>
    <property type="project" value="UniProtKB-KW"/>
</dbReference>
<sequence>MGLKMITLDEADHLLDLGFPKYIEKIVDALPRKRHSLLFSATIQNDVRQSWLVAPRVKIGRTGQVGIPYNGEHYIHGIGRTGGEGKNGEGIPLLLPWEEYFLNEIKDLPIEKLPLLRRFSPGLDSS</sequence>
<dbReference type="SUPFAM" id="SSF52540">
    <property type="entry name" value="P-loop containing nucleoside triphosphate hydrolases"/>
    <property type="match status" value="1"/>
</dbReference>
<comment type="caution">
    <text evidence="6">The sequence shown here is derived from an EMBL/GenBank/DDBJ whole genome shotgun (WGS) entry which is preliminary data.</text>
</comment>
<keyword evidence="1" id="KW-0547">Nucleotide-binding</keyword>
<name>A0AAN7JL71_9MYRT</name>
<accession>A0AAN7JL71</accession>
<dbReference type="PROSITE" id="PS51192">
    <property type="entry name" value="HELICASE_ATP_BIND_1"/>
    <property type="match status" value="1"/>
</dbReference>
<feature type="domain" description="Helicase ATP-binding" evidence="5">
    <location>
        <begin position="1"/>
        <end position="61"/>
    </location>
</feature>
<protein>
    <recommendedName>
        <fullName evidence="5">Helicase ATP-binding domain-containing protein</fullName>
    </recommendedName>
</protein>
<dbReference type="GO" id="GO:0005829">
    <property type="term" value="C:cytosol"/>
    <property type="evidence" value="ECO:0007669"/>
    <property type="project" value="TreeGrafter"/>
</dbReference>
<dbReference type="InterPro" id="IPR014001">
    <property type="entry name" value="Helicase_ATP-bd"/>
</dbReference>
<dbReference type="PANTHER" id="PTHR47959">
    <property type="entry name" value="ATP-DEPENDENT RNA HELICASE RHLE-RELATED"/>
    <property type="match status" value="1"/>
</dbReference>